<dbReference type="Proteomes" id="UP000030765">
    <property type="component" value="Unassembled WGS sequence"/>
</dbReference>
<name>A0A084WUR4_ANOSI</name>
<dbReference type="AlphaFoldDB" id="A0A084WUR4"/>
<evidence type="ECO:0000313" key="1">
    <source>
        <dbReference type="EMBL" id="KFB53958.1"/>
    </source>
</evidence>
<proteinExistence type="predicted"/>
<sequence>MMFSIQKENLLEGFIPSQTVAALGTTQQPGHSSQTLATSFVGVTPGATGQPVPAVTPTSRTANSPRFQVVLNKCPKQLNASSTVPAAEPTTRHISHTARDCFHQELAGLLKGAAVAIQREDWHSKQNNTDAYDGGTM</sequence>
<dbReference type="EMBL" id="ATLV01027105">
    <property type="status" value="NOT_ANNOTATED_CDS"/>
    <property type="molecule type" value="Genomic_DNA"/>
</dbReference>
<dbReference type="VEuPathDB" id="VectorBase:ASIC022206"/>
<reference evidence="1 3" key="1">
    <citation type="journal article" date="2014" name="BMC Genomics">
        <title>Genome sequence of Anopheles sinensis provides insight into genetics basis of mosquito competence for malaria parasites.</title>
        <authorList>
            <person name="Zhou D."/>
            <person name="Zhang D."/>
            <person name="Ding G."/>
            <person name="Shi L."/>
            <person name="Hou Q."/>
            <person name="Ye Y."/>
            <person name="Xu Y."/>
            <person name="Zhou H."/>
            <person name="Xiong C."/>
            <person name="Li S."/>
            <person name="Yu J."/>
            <person name="Hong S."/>
            <person name="Yu X."/>
            <person name="Zou P."/>
            <person name="Chen C."/>
            <person name="Chang X."/>
            <person name="Wang W."/>
            <person name="Lv Y."/>
            <person name="Sun Y."/>
            <person name="Ma L."/>
            <person name="Shen B."/>
            <person name="Zhu C."/>
        </authorList>
    </citation>
    <scope>NUCLEOTIDE SEQUENCE [LARGE SCALE GENOMIC DNA]</scope>
</reference>
<protein>
    <submittedName>
        <fullName evidence="1 2">ABC transporter substrate-binding protein</fullName>
    </submittedName>
</protein>
<gene>
    <name evidence="1" type="ORF">ZHAS_00022206</name>
</gene>
<keyword evidence="3" id="KW-1185">Reference proteome</keyword>
<organism evidence="1">
    <name type="scientific">Anopheles sinensis</name>
    <name type="common">Mosquito</name>
    <dbReference type="NCBI Taxonomy" id="74873"/>
    <lineage>
        <taxon>Eukaryota</taxon>
        <taxon>Metazoa</taxon>
        <taxon>Ecdysozoa</taxon>
        <taxon>Arthropoda</taxon>
        <taxon>Hexapoda</taxon>
        <taxon>Insecta</taxon>
        <taxon>Pterygota</taxon>
        <taxon>Neoptera</taxon>
        <taxon>Endopterygota</taxon>
        <taxon>Diptera</taxon>
        <taxon>Nematocera</taxon>
        <taxon>Culicoidea</taxon>
        <taxon>Culicidae</taxon>
        <taxon>Anophelinae</taxon>
        <taxon>Anopheles</taxon>
    </lineage>
</organism>
<reference evidence="2" key="2">
    <citation type="submission" date="2020-05" db="UniProtKB">
        <authorList>
            <consortium name="EnsemblMetazoa"/>
        </authorList>
    </citation>
    <scope>IDENTIFICATION</scope>
</reference>
<dbReference type="EMBL" id="KE525423">
    <property type="protein sequence ID" value="KFB53958.1"/>
    <property type="molecule type" value="Genomic_DNA"/>
</dbReference>
<dbReference type="EnsemblMetazoa" id="ASIC022206-RA">
    <property type="protein sequence ID" value="ASIC022206-PA"/>
    <property type="gene ID" value="ASIC022206"/>
</dbReference>
<evidence type="ECO:0000313" key="3">
    <source>
        <dbReference type="Proteomes" id="UP000030765"/>
    </source>
</evidence>
<accession>A0A084WUR4</accession>
<evidence type="ECO:0000313" key="2">
    <source>
        <dbReference type="EnsemblMetazoa" id="ASIC022206-PA"/>
    </source>
</evidence>